<dbReference type="GeneID" id="20217085"/>
<dbReference type="RefSeq" id="XP_009030627.1">
    <property type="nucleotide sequence ID" value="XM_009032379.1"/>
</dbReference>
<sequence length="73" mass="8052">MFGIRSSKFRHLYGCVSRKEDCYEGVKVTSNAHDSNFCEVNPKFVAIVIESIGGGVFIVIPINQVIESLLSMA</sequence>
<evidence type="ECO:0000256" key="1">
    <source>
        <dbReference type="ARBA" id="ARBA00022574"/>
    </source>
</evidence>
<dbReference type="Pfam" id="PF08953">
    <property type="entry name" value="DUF1899"/>
    <property type="match status" value="1"/>
</dbReference>
<name>T1G7N8_HELRO</name>
<accession>T1G7N8</accession>
<protein>
    <recommendedName>
        <fullName evidence="3">DUF1899 domain-containing protein</fullName>
    </recommendedName>
</protein>
<dbReference type="SMART" id="SM01166">
    <property type="entry name" value="DUF1899"/>
    <property type="match status" value="1"/>
</dbReference>
<organism evidence="5 6">
    <name type="scientific">Helobdella robusta</name>
    <name type="common">Californian leech</name>
    <dbReference type="NCBI Taxonomy" id="6412"/>
    <lineage>
        <taxon>Eukaryota</taxon>
        <taxon>Metazoa</taxon>
        <taxon>Spiralia</taxon>
        <taxon>Lophotrochozoa</taxon>
        <taxon>Annelida</taxon>
        <taxon>Clitellata</taxon>
        <taxon>Hirudinea</taxon>
        <taxon>Rhynchobdellida</taxon>
        <taxon>Glossiphoniidae</taxon>
        <taxon>Helobdella</taxon>
    </lineage>
</organism>
<dbReference type="eggNOG" id="KOG0303">
    <property type="taxonomic scope" value="Eukaryota"/>
</dbReference>
<keyword evidence="1" id="KW-0853">WD repeat</keyword>
<dbReference type="Gene3D" id="2.130.10.10">
    <property type="entry name" value="YVTN repeat-like/Quinoprotein amine dehydrogenase"/>
    <property type="match status" value="1"/>
</dbReference>
<dbReference type="InterPro" id="IPR015505">
    <property type="entry name" value="Coronin"/>
</dbReference>
<evidence type="ECO:0000313" key="6">
    <source>
        <dbReference type="Proteomes" id="UP000015101"/>
    </source>
</evidence>
<dbReference type="InterPro" id="IPR015048">
    <property type="entry name" value="DUF1899"/>
</dbReference>
<dbReference type="OrthoDB" id="1850764at2759"/>
<reference evidence="6" key="1">
    <citation type="submission" date="2012-12" db="EMBL/GenBank/DDBJ databases">
        <authorList>
            <person name="Hellsten U."/>
            <person name="Grimwood J."/>
            <person name="Chapman J.A."/>
            <person name="Shapiro H."/>
            <person name="Aerts A."/>
            <person name="Otillar R.P."/>
            <person name="Terry A.Y."/>
            <person name="Boore J.L."/>
            <person name="Simakov O."/>
            <person name="Marletaz F."/>
            <person name="Cho S.-J."/>
            <person name="Edsinger-Gonzales E."/>
            <person name="Havlak P."/>
            <person name="Kuo D.-H."/>
            <person name="Larsson T."/>
            <person name="Lv J."/>
            <person name="Arendt D."/>
            <person name="Savage R."/>
            <person name="Osoegawa K."/>
            <person name="de Jong P."/>
            <person name="Lindberg D.R."/>
            <person name="Seaver E.C."/>
            <person name="Weisblat D.A."/>
            <person name="Putnam N.H."/>
            <person name="Grigoriev I.V."/>
            <person name="Rokhsar D.S."/>
        </authorList>
    </citation>
    <scope>NUCLEOTIDE SEQUENCE</scope>
</reference>
<dbReference type="Proteomes" id="UP000015101">
    <property type="component" value="Unassembled WGS sequence"/>
</dbReference>
<evidence type="ECO:0000256" key="2">
    <source>
        <dbReference type="ARBA" id="ARBA00022737"/>
    </source>
</evidence>
<reference evidence="4 6" key="2">
    <citation type="journal article" date="2013" name="Nature">
        <title>Insights into bilaterian evolution from three spiralian genomes.</title>
        <authorList>
            <person name="Simakov O."/>
            <person name="Marletaz F."/>
            <person name="Cho S.J."/>
            <person name="Edsinger-Gonzales E."/>
            <person name="Havlak P."/>
            <person name="Hellsten U."/>
            <person name="Kuo D.H."/>
            <person name="Larsson T."/>
            <person name="Lv J."/>
            <person name="Arendt D."/>
            <person name="Savage R."/>
            <person name="Osoegawa K."/>
            <person name="de Jong P."/>
            <person name="Grimwood J."/>
            <person name="Chapman J.A."/>
            <person name="Shapiro H."/>
            <person name="Aerts A."/>
            <person name="Otillar R.P."/>
            <person name="Terry A.Y."/>
            <person name="Boore J.L."/>
            <person name="Grigoriev I.V."/>
            <person name="Lindberg D.R."/>
            <person name="Seaver E.C."/>
            <person name="Weisblat D.A."/>
            <person name="Putnam N.H."/>
            <person name="Rokhsar D.S."/>
        </authorList>
    </citation>
    <scope>NUCLEOTIDE SEQUENCE</scope>
</reference>
<dbReference type="EnsemblMetazoa" id="HelroT90300">
    <property type="protein sequence ID" value="HelroP90300"/>
    <property type="gene ID" value="HelroG90300"/>
</dbReference>
<dbReference type="HOGENOM" id="CLU_169353_0_0_1"/>
<dbReference type="KEGG" id="hro:HELRODRAFT_90300"/>
<evidence type="ECO:0000259" key="3">
    <source>
        <dbReference type="SMART" id="SM01166"/>
    </source>
</evidence>
<dbReference type="OMA" id="FIAVICK"/>
<dbReference type="InterPro" id="IPR015943">
    <property type="entry name" value="WD40/YVTN_repeat-like_dom_sf"/>
</dbReference>
<feature type="domain" description="DUF1899" evidence="3">
    <location>
        <begin position="1"/>
        <end position="66"/>
    </location>
</feature>
<dbReference type="EMBL" id="AMQM01007984">
    <property type="status" value="NOT_ANNOTATED_CDS"/>
    <property type="molecule type" value="Genomic_DNA"/>
</dbReference>
<dbReference type="CTD" id="20217085"/>
<reference evidence="5" key="3">
    <citation type="submission" date="2015-06" db="UniProtKB">
        <authorList>
            <consortium name="EnsemblMetazoa"/>
        </authorList>
    </citation>
    <scope>IDENTIFICATION</scope>
</reference>
<proteinExistence type="predicted"/>
<evidence type="ECO:0000313" key="4">
    <source>
        <dbReference type="EMBL" id="ESN91264.1"/>
    </source>
</evidence>
<dbReference type="FunFam" id="2.130.10.10:FF:002650">
    <property type="entry name" value="Uncharacterized protein"/>
    <property type="match status" value="1"/>
</dbReference>
<dbReference type="InParanoid" id="T1G7N8"/>
<gene>
    <name evidence="5" type="primary">20217085</name>
    <name evidence="4" type="ORF">HELRODRAFT_90300</name>
</gene>
<dbReference type="PANTHER" id="PTHR10856">
    <property type="entry name" value="CORONIN"/>
    <property type="match status" value="1"/>
</dbReference>
<dbReference type="EMBL" id="KB097701">
    <property type="protein sequence ID" value="ESN91264.1"/>
    <property type="molecule type" value="Genomic_DNA"/>
</dbReference>
<dbReference type="PANTHER" id="PTHR10856:SF44">
    <property type="entry name" value="CORONIN"/>
    <property type="match status" value="1"/>
</dbReference>
<dbReference type="STRING" id="6412.T1G7N8"/>
<keyword evidence="6" id="KW-1185">Reference proteome</keyword>
<evidence type="ECO:0000313" key="5">
    <source>
        <dbReference type="EnsemblMetazoa" id="HelroP90300"/>
    </source>
</evidence>
<keyword evidence="2" id="KW-0677">Repeat</keyword>
<dbReference type="AlphaFoldDB" id="T1G7N8"/>